<dbReference type="AlphaFoldDB" id="A0A382PSP7"/>
<accession>A0A382PSP7</accession>
<gene>
    <name evidence="1" type="ORF">METZ01_LOCUS329110</name>
</gene>
<reference evidence="1" key="1">
    <citation type="submission" date="2018-05" db="EMBL/GenBank/DDBJ databases">
        <authorList>
            <person name="Lanie J.A."/>
            <person name="Ng W.-L."/>
            <person name="Kazmierczak K.M."/>
            <person name="Andrzejewski T.M."/>
            <person name="Davidsen T.M."/>
            <person name="Wayne K.J."/>
            <person name="Tettelin H."/>
            <person name="Glass J.I."/>
            <person name="Rusch D."/>
            <person name="Podicherti R."/>
            <person name="Tsui H.-C.T."/>
            <person name="Winkler M.E."/>
        </authorList>
    </citation>
    <scope>NUCLEOTIDE SEQUENCE</scope>
</reference>
<sequence>MGYKKSGIEEVKDRDYALSMMTKIHPFHGLSKMAYGLVFQGVEVAILTSSQNA</sequence>
<protein>
    <submittedName>
        <fullName evidence="1">Uncharacterized protein</fullName>
    </submittedName>
</protein>
<organism evidence="1">
    <name type="scientific">marine metagenome</name>
    <dbReference type="NCBI Taxonomy" id="408172"/>
    <lineage>
        <taxon>unclassified sequences</taxon>
        <taxon>metagenomes</taxon>
        <taxon>ecological metagenomes</taxon>
    </lineage>
</organism>
<dbReference type="EMBL" id="UINC01109432">
    <property type="protein sequence ID" value="SVC76256.1"/>
    <property type="molecule type" value="Genomic_DNA"/>
</dbReference>
<evidence type="ECO:0000313" key="1">
    <source>
        <dbReference type="EMBL" id="SVC76256.1"/>
    </source>
</evidence>
<name>A0A382PSP7_9ZZZZ</name>
<proteinExistence type="predicted"/>